<evidence type="ECO:0000256" key="2">
    <source>
        <dbReference type="ARBA" id="ARBA00022692"/>
    </source>
</evidence>
<dbReference type="EMBL" id="MU005577">
    <property type="protein sequence ID" value="KAF2686254.1"/>
    <property type="molecule type" value="Genomic_DNA"/>
</dbReference>
<comment type="subcellular location">
    <subcellularLocation>
        <location evidence="1">Membrane</location>
        <topology evidence="1">Single-pass membrane protein</topology>
    </subcellularLocation>
</comment>
<proteinExistence type="predicted"/>
<keyword evidence="3 6" id="KW-1133">Transmembrane helix</keyword>
<dbReference type="Gene3D" id="2.80.10.50">
    <property type="match status" value="1"/>
</dbReference>
<evidence type="ECO:0000313" key="7">
    <source>
        <dbReference type="EMBL" id="KAF2686254.1"/>
    </source>
</evidence>
<dbReference type="GO" id="GO:0071944">
    <property type="term" value="C:cell periphery"/>
    <property type="evidence" value="ECO:0007669"/>
    <property type="project" value="UniProtKB-ARBA"/>
</dbReference>
<evidence type="ECO:0000256" key="5">
    <source>
        <dbReference type="SAM" id="MobiDB-lite"/>
    </source>
</evidence>
<accession>A0A6G1J6S8</accession>
<keyword evidence="8" id="KW-1185">Reference proteome</keyword>
<feature type="region of interest" description="Disordered" evidence="5">
    <location>
        <begin position="174"/>
        <end position="211"/>
    </location>
</feature>
<dbReference type="AlphaFoldDB" id="A0A6G1J6S8"/>
<evidence type="ECO:0000313" key="8">
    <source>
        <dbReference type="Proteomes" id="UP000799291"/>
    </source>
</evidence>
<organism evidence="7 8">
    <name type="scientific">Lentithecium fluviatile CBS 122367</name>
    <dbReference type="NCBI Taxonomy" id="1168545"/>
    <lineage>
        <taxon>Eukaryota</taxon>
        <taxon>Fungi</taxon>
        <taxon>Dikarya</taxon>
        <taxon>Ascomycota</taxon>
        <taxon>Pezizomycotina</taxon>
        <taxon>Dothideomycetes</taxon>
        <taxon>Pleosporomycetidae</taxon>
        <taxon>Pleosporales</taxon>
        <taxon>Massarineae</taxon>
        <taxon>Lentitheciaceae</taxon>
        <taxon>Lentithecium</taxon>
    </lineage>
</organism>
<dbReference type="InterPro" id="IPR051694">
    <property type="entry name" value="Immunoregulatory_rcpt-like"/>
</dbReference>
<keyword evidence="2 6" id="KW-0812">Transmembrane</keyword>
<dbReference type="Proteomes" id="UP000799291">
    <property type="component" value="Unassembled WGS sequence"/>
</dbReference>
<feature type="compositionally biased region" description="Polar residues" evidence="5">
    <location>
        <begin position="317"/>
        <end position="338"/>
    </location>
</feature>
<dbReference type="PANTHER" id="PTHR15549">
    <property type="entry name" value="PAIRED IMMUNOGLOBULIN-LIKE TYPE 2 RECEPTOR"/>
    <property type="match status" value="1"/>
</dbReference>
<name>A0A6G1J6S8_9PLEO</name>
<reference evidence="7" key="1">
    <citation type="journal article" date="2020" name="Stud. Mycol.">
        <title>101 Dothideomycetes genomes: a test case for predicting lifestyles and emergence of pathogens.</title>
        <authorList>
            <person name="Haridas S."/>
            <person name="Albert R."/>
            <person name="Binder M."/>
            <person name="Bloem J."/>
            <person name="Labutti K."/>
            <person name="Salamov A."/>
            <person name="Andreopoulos B."/>
            <person name="Baker S."/>
            <person name="Barry K."/>
            <person name="Bills G."/>
            <person name="Bluhm B."/>
            <person name="Cannon C."/>
            <person name="Castanera R."/>
            <person name="Culley D."/>
            <person name="Daum C."/>
            <person name="Ezra D."/>
            <person name="Gonzalez J."/>
            <person name="Henrissat B."/>
            <person name="Kuo A."/>
            <person name="Liang C."/>
            <person name="Lipzen A."/>
            <person name="Lutzoni F."/>
            <person name="Magnuson J."/>
            <person name="Mondo S."/>
            <person name="Nolan M."/>
            <person name="Ohm R."/>
            <person name="Pangilinan J."/>
            <person name="Park H.-J."/>
            <person name="Ramirez L."/>
            <person name="Alfaro M."/>
            <person name="Sun H."/>
            <person name="Tritt A."/>
            <person name="Yoshinaga Y."/>
            <person name="Zwiers L.-H."/>
            <person name="Turgeon B."/>
            <person name="Goodwin S."/>
            <person name="Spatafora J."/>
            <person name="Crous P."/>
            <person name="Grigoriev I."/>
        </authorList>
    </citation>
    <scope>NUCLEOTIDE SEQUENCE</scope>
    <source>
        <strain evidence="7">CBS 122367</strain>
    </source>
</reference>
<sequence>MGAAKFDSKQWYHIYNRNDSTNALVGTSLFEGRKGATFFQPANLTEPYQKWQFYAVDESGTYMIRSKDGGPNGFLGAQYSPDDDETVVTMLRIDLADDTVSWTISPAEGKDGAYYLTNRANGTIWRFGSKGTKTIMDNSDPNPGQQLSFEPIAAIKDEAFDTLNLLSKTVSTPATSAKTFTTPSTSPTPAPTSSDPANPSPTTTPAPNSSGLSTPAIAAIGASLGGVALIALVVLGLFFWRRRKQSQTSYHQTNQDAYFPEEVPVSETDPYFKPELAADEDNTVKHASLYAKPELAANDEGRVHHQEGQGAIPELGTNETENSTSAWPLGQTSPSELPTETVRNELPERR</sequence>
<feature type="transmembrane region" description="Helical" evidence="6">
    <location>
        <begin position="216"/>
        <end position="240"/>
    </location>
</feature>
<dbReference type="CDD" id="cd12087">
    <property type="entry name" value="TM_EGFR-like"/>
    <property type="match status" value="1"/>
</dbReference>
<feature type="region of interest" description="Disordered" evidence="5">
    <location>
        <begin position="299"/>
        <end position="350"/>
    </location>
</feature>
<evidence type="ECO:0000256" key="3">
    <source>
        <dbReference type="ARBA" id="ARBA00022989"/>
    </source>
</evidence>
<dbReference type="GO" id="GO:0016020">
    <property type="term" value="C:membrane"/>
    <property type="evidence" value="ECO:0007669"/>
    <property type="project" value="UniProtKB-SubCell"/>
</dbReference>
<dbReference type="PANTHER" id="PTHR15549:SF26">
    <property type="entry name" value="AXIAL BUDDING PATTERN PROTEIN 2-RELATED"/>
    <property type="match status" value="1"/>
</dbReference>
<dbReference type="SUPFAM" id="SSF50370">
    <property type="entry name" value="Ricin B-like lectins"/>
    <property type="match status" value="1"/>
</dbReference>
<feature type="compositionally biased region" description="Low complexity" evidence="5">
    <location>
        <begin position="174"/>
        <end position="197"/>
    </location>
</feature>
<dbReference type="OrthoDB" id="4158815at2759"/>
<evidence type="ECO:0000256" key="1">
    <source>
        <dbReference type="ARBA" id="ARBA00004167"/>
    </source>
</evidence>
<evidence type="ECO:0000256" key="4">
    <source>
        <dbReference type="ARBA" id="ARBA00023136"/>
    </source>
</evidence>
<gene>
    <name evidence="7" type="ORF">K458DRAFT_209716</name>
</gene>
<evidence type="ECO:0000256" key="6">
    <source>
        <dbReference type="SAM" id="Phobius"/>
    </source>
</evidence>
<dbReference type="InterPro" id="IPR035992">
    <property type="entry name" value="Ricin_B-like_lectins"/>
</dbReference>
<evidence type="ECO:0008006" key="9">
    <source>
        <dbReference type="Google" id="ProtNLM"/>
    </source>
</evidence>
<keyword evidence="4 6" id="KW-0472">Membrane</keyword>
<protein>
    <recommendedName>
        <fullName evidence="9">Ricin B lectin domain-containing protein</fullName>
    </recommendedName>
</protein>